<feature type="signal peptide" evidence="1">
    <location>
        <begin position="1"/>
        <end position="22"/>
    </location>
</feature>
<sequence length="158" mass="17267">MQVDSALLGLLIALGRLHSIDSSDIQVIASQNQSLSTSNPASTAPNPSQTKKRRAFFCHFKLHHKKNEFQSLAPDSKKKGKPCCIFLSPNLTSSTKSMSKHLKRVHQMHCVSHFPPLNLQYSITTGHWILICRGQLAFFNSGAAIFPSSPGTIQPSGG</sequence>
<organism evidence="2 3">
    <name type="scientific">Puccinia sorghi</name>
    <dbReference type="NCBI Taxonomy" id="27349"/>
    <lineage>
        <taxon>Eukaryota</taxon>
        <taxon>Fungi</taxon>
        <taxon>Dikarya</taxon>
        <taxon>Basidiomycota</taxon>
        <taxon>Pucciniomycotina</taxon>
        <taxon>Pucciniomycetes</taxon>
        <taxon>Pucciniales</taxon>
        <taxon>Pucciniaceae</taxon>
        <taxon>Puccinia</taxon>
    </lineage>
</organism>
<evidence type="ECO:0000313" key="3">
    <source>
        <dbReference type="Proteomes" id="UP000037035"/>
    </source>
</evidence>
<dbReference type="AlphaFoldDB" id="A0A0L6V2B3"/>
<dbReference type="VEuPathDB" id="FungiDB:VP01_2820g1"/>
<name>A0A0L6V2B3_9BASI</name>
<protein>
    <recommendedName>
        <fullName evidence="4">BED-type domain-containing protein</fullName>
    </recommendedName>
</protein>
<dbReference type="OrthoDB" id="2503717at2759"/>
<keyword evidence="1" id="KW-0732">Signal</keyword>
<gene>
    <name evidence="2" type="ORF">VP01_2820g1</name>
</gene>
<accession>A0A0L6V2B3</accession>
<evidence type="ECO:0008006" key="4">
    <source>
        <dbReference type="Google" id="ProtNLM"/>
    </source>
</evidence>
<reference evidence="2 3" key="1">
    <citation type="submission" date="2015-08" db="EMBL/GenBank/DDBJ databases">
        <title>Next Generation Sequencing and Analysis of the Genome of Puccinia sorghi L Schw, the Causal Agent of Maize Common Rust.</title>
        <authorList>
            <person name="Rochi L."/>
            <person name="Burguener G."/>
            <person name="Darino M."/>
            <person name="Turjanski A."/>
            <person name="Kreff E."/>
            <person name="Dieguez M.J."/>
            <person name="Sacco F."/>
        </authorList>
    </citation>
    <scope>NUCLEOTIDE SEQUENCE [LARGE SCALE GENOMIC DNA]</scope>
    <source>
        <strain evidence="2 3">RO10H11247</strain>
    </source>
</reference>
<dbReference type="Proteomes" id="UP000037035">
    <property type="component" value="Unassembled WGS sequence"/>
</dbReference>
<dbReference type="EMBL" id="LAVV01007747">
    <property type="protein sequence ID" value="KNZ54896.1"/>
    <property type="molecule type" value="Genomic_DNA"/>
</dbReference>
<proteinExistence type="predicted"/>
<feature type="chain" id="PRO_5005567754" description="BED-type domain-containing protein" evidence="1">
    <location>
        <begin position="23"/>
        <end position="158"/>
    </location>
</feature>
<evidence type="ECO:0000256" key="1">
    <source>
        <dbReference type="SAM" id="SignalP"/>
    </source>
</evidence>
<keyword evidence="3" id="KW-1185">Reference proteome</keyword>
<comment type="caution">
    <text evidence="2">The sequence shown here is derived from an EMBL/GenBank/DDBJ whole genome shotgun (WGS) entry which is preliminary data.</text>
</comment>
<evidence type="ECO:0000313" key="2">
    <source>
        <dbReference type="EMBL" id="KNZ54896.1"/>
    </source>
</evidence>